<protein>
    <submittedName>
        <fullName evidence="2">Uncharacterized protein</fullName>
    </submittedName>
</protein>
<feature type="region of interest" description="Disordered" evidence="1">
    <location>
        <begin position="124"/>
        <end position="150"/>
    </location>
</feature>
<proteinExistence type="predicted"/>
<feature type="region of interest" description="Disordered" evidence="1">
    <location>
        <begin position="71"/>
        <end position="91"/>
    </location>
</feature>
<accession>A0A0F9ADJ7</accession>
<sequence length="297" mass="31697">PVISAPRFGTPERAEFDAARREAGVVPGGRLRRKESLRGQIEDLQTQITAIEEGRTIPSRAITGEVTPAAPVEAPAVPPTSPVTRRAAPTPAVEAATRPLIPAGDAVIEAAPTEDILKASSDSLAAGTGSAGLPPPNKPPGMTGHVGSGGNNSENAIYDFANRIIPTEDAGRAAVRVWGGTRRTLATETVRWWRKGNRTLKGLGVGTTEGRVQRLTREDSETLFKALHGEGRIPAKLHGVYDDMQKLLEQESADMLAFDPTFSRVLMAHPDYFPRGWRPPKDIGRAGLGAKPGFRCP</sequence>
<comment type="caution">
    <text evidence="2">The sequence shown here is derived from an EMBL/GenBank/DDBJ whole genome shotgun (WGS) entry which is preliminary data.</text>
</comment>
<name>A0A0F9ADJ7_9ZZZZ</name>
<evidence type="ECO:0000256" key="1">
    <source>
        <dbReference type="SAM" id="MobiDB-lite"/>
    </source>
</evidence>
<reference evidence="2" key="1">
    <citation type="journal article" date="2015" name="Nature">
        <title>Complex archaea that bridge the gap between prokaryotes and eukaryotes.</title>
        <authorList>
            <person name="Spang A."/>
            <person name="Saw J.H."/>
            <person name="Jorgensen S.L."/>
            <person name="Zaremba-Niedzwiedzka K."/>
            <person name="Martijn J."/>
            <person name="Lind A.E."/>
            <person name="van Eijk R."/>
            <person name="Schleper C."/>
            <person name="Guy L."/>
            <person name="Ettema T.J."/>
        </authorList>
    </citation>
    <scope>NUCLEOTIDE SEQUENCE</scope>
</reference>
<gene>
    <name evidence="2" type="ORF">LCGC14_2583840</name>
</gene>
<feature type="non-terminal residue" evidence="2">
    <location>
        <position position="1"/>
    </location>
</feature>
<evidence type="ECO:0000313" key="2">
    <source>
        <dbReference type="EMBL" id="KKL07654.1"/>
    </source>
</evidence>
<organism evidence="2">
    <name type="scientific">marine sediment metagenome</name>
    <dbReference type="NCBI Taxonomy" id="412755"/>
    <lineage>
        <taxon>unclassified sequences</taxon>
        <taxon>metagenomes</taxon>
        <taxon>ecological metagenomes</taxon>
    </lineage>
</organism>
<dbReference type="AlphaFoldDB" id="A0A0F9ADJ7"/>
<dbReference type="EMBL" id="LAZR01043199">
    <property type="protein sequence ID" value="KKL07654.1"/>
    <property type="molecule type" value="Genomic_DNA"/>
</dbReference>